<dbReference type="Pfam" id="PF14081">
    <property type="entry name" value="DUF4262"/>
    <property type="match status" value="1"/>
</dbReference>
<protein>
    <recommendedName>
        <fullName evidence="3">DUF4262 domain-containing protein</fullName>
    </recommendedName>
</protein>
<dbReference type="Proteomes" id="UP000192266">
    <property type="component" value="Unassembled WGS sequence"/>
</dbReference>
<accession>A0A1W1UFV8</accession>
<dbReference type="EMBL" id="FWWW01000010">
    <property type="protein sequence ID" value="SMB79701.1"/>
    <property type="molecule type" value="Genomic_DNA"/>
</dbReference>
<evidence type="ECO:0008006" key="3">
    <source>
        <dbReference type="Google" id="ProtNLM"/>
    </source>
</evidence>
<dbReference type="AlphaFoldDB" id="A0A1W1UFV8"/>
<gene>
    <name evidence="1" type="ORF">SAMN00120144_3980</name>
</gene>
<proteinExistence type="predicted"/>
<dbReference type="InterPro" id="IPR025358">
    <property type="entry name" value="DUF4262"/>
</dbReference>
<keyword evidence="2" id="KW-1185">Reference proteome</keyword>
<evidence type="ECO:0000313" key="1">
    <source>
        <dbReference type="EMBL" id="SMB79701.1"/>
    </source>
</evidence>
<dbReference type="OrthoDB" id="9793188at2"/>
<organism evidence="1 2">
    <name type="scientific">Hymenobacter roseosalivarius DSM 11622</name>
    <dbReference type="NCBI Taxonomy" id="645990"/>
    <lineage>
        <taxon>Bacteria</taxon>
        <taxon>Pseudomonadati</taxon>
        <taxon>Bacteroidota</taxon>
        <taxon>Cytophagia</taxon>
        <taxon>Cytophagales</taxon>
        <taxon>Hymenobacteraceae</taxon>
        <taxon>Hymenobacter</taxon>
    </lineage>
</organism>
<name>A0A1W1UFV8_9BACT</name>
<reference evidence="1 2" key="1">
    <citation type="submission" date="2017-04" db="EMBL/GenBank/DDBJ databases">
        <authorList>
            <person name="Afonso C.L."/>
            <person name="Miller P.J."/>
            <person name="Scott M.A."/>
            <person name="Spackman E."/>
            <person name="Goraichik I."/>
            <person name="Dimitrov K.M."/>
            <person name="Suarez D.L."/>
            <person name="Swayne D.E."/>
        </authorList>
    </citation>
    <scope>NUCLEOTIDE SEQUENCE [LARGE SCALE GENOMIC DNA]</scope>
    <source>
        <strain evidence="1 2">DSM 11622</strain>
    </source>
</reference>
<dbReference type="RefSeq" id="WP_084443110.1">
    <property type="nucleotide sequence ID" value="NZ_FWWW01000010.1"/>
</dbReference>
<evidence type="ECO:0000313" key="2">
    <source>
        <dbReference type="Proteomes" id="UP000192266"/>
    </source>
</evidence>
<sequence>MQNRTHQELADNIQQHRWLVFNIMGDGDALPPFSYTVGLFGTFGHPEVVLSGLDHDVAHALLNEIGDDAARGIRRQEDVVYDDVLGGSPCLFKTVLPEHYEAYFGRALVFYQGTDFPVLQCVWPDAKMRFPGQGGYAFTTANQELLYQP</sequence>